<keyword evidence="2" id="KW-1185">Reference proteome</keyword>
<evidence type="ECO:0000313" key="2">
    <source>
        <dbReference type="Proteomes" id="UP000325579"/>
    </source>
</evidence>
<reference evidence="1 2" key="1">
    <citation type="submission" date="2019-04" db="EMBL/GenBank/DDBJ databases">
        <authorList>
            <consortium name="DOE Joint Genome Institute"/>
            <person name="Mondo S."/>
            <person name="Kjaerbolling I."/>
            <person name="Vesth T."/>
            <person name="Frisvad J.C."/>
            <person name="Nybo J.L."/>
            <person name="Theobald S."/>
            <person name="Kildgaard S."/>
            <person name="Isbrandt T."/>
            <person name="Kuo A."/>
            <person name="Sato A."/>
            <person name="Lyhne E.K."/>
            <person name="Kogle M.E."/>
            <person name="Wiebenga A."/>
            <person name="Kun R.S."/>
            <person name="Lubbers R.J."/>
            <person name="Makela M.R."/>
            <person name="Barry K."/>
            <person name="Chovatia M."/>
            <person name="Clum A."/>
            <person name="Daum C."/>
            <person name="Haridas S."/>
            <person name="He G."/>
            <person name="LaButti K."/>
            <person name="Lipzen A."/>
            <person name="Riley R."/>
            <person name="Salamov A."/>
            <person name="Simmons B.A."/>
            <person name="Magnuson J.K."/>
            <person name="Henrissat B."/>
            <person name="Mortensen U.H."/>
            <person name="Larsen T.O."/>
            <person name="Devries R.P."/>
            <person name="Grigoriev I.V."/>
            <person name="Machida M."/>
            <person name="Baker S.E."/>
            <person name="Andersen M.R."/>
            <person name="Cantor M.N."/>
            <person name="Hua S.X."/>
        </authorList>
    </citation>
    <scope>NUCLEOTIDE SEQUENCE [LARGE SCALE GENOMIC DNA]</scope>
    <source>
        <strain evidence="1 2">CBS 119388</strain>
    </source>
</reference>
<dbReference type="OrthoDB" id="3434980at2759"/>
<organism evidence="1 2">
    <name type="scientific">Aspergillus pseudonomiae</name>
    <dbReference type="NCBI Taxonomy" id="1506151"/>
    <lineage>
        <taxon>Eukaryota</taxon>
        <taxon>Fungi</taxon>
        <taxon>Dikarya</taxon>
        <taxon>Ascomycota</taxon>
        <taxon>Pezizomycotina</taxon>
        <taxon>Eurotiomycetes</taxon>
        <taxon>Eurotiomycetidae</taxon>
        <taxon>Eurotiales</taxon>
        <taxon>Aspergillaceae</taxon>
        <taxon>Aspergillus</taxon>
        <taxon>Aspergillus subgen. Circumdati</taxon>
    </lineage>
</organism>
<proteinExistence type="predicted"/>
<gene>
    <name evidence="1" type="ORF">BDV37DRAFT_278990</name>
</gene>
<name>A0A5N6ICY1_9EURO</name>
<dbReference type="GeneID" id="43670906"/>
<dbReference type="Proteomes" id="UP000325579">
    <property type="component" value="Unassembled WGS sequence"/>
</dbReference>
<dbReference type="AlphaFoldDB" id="A0A5N6ICY1"/>
<accession>A0A5N7DPZ9</accession>
<evidence type="ECO:0000313" key="1">
    <source>
        <dbReference type="EMBL" id="KAE8408504.1"/>
    </source>
</evidence>
<dbReference type="EMBL" id="ML736743">
    <property type="protein sequence ID" value="KAE8408504.1"/>
    <property type="molecule type" value="Genomic_DNA"/>
</dbReference>
<sequence>MSGRKQVIIRFTPEGFEQHDEVVLNIIKEDTDTDQFFSKPSFPPIYHPPPLTQEAITKLKALDGVDVIIAQGED</sequence>
<protein>
    <submittedName>
        <fullName evidence="1">Uncharacterized protein</fullName>
    </submittedName>
</protein>
<dbReference type="RefSeq" id="XP_031945823.1">
    <property type="nucleotide sequence ID" value="XM_032086215.1"/>
</dbReference>
<accession>A0A5N6ICY1</accession>